<dbReference type="PANTHER" id="PTHR43546">
    <property type="entry name" value="UPF0173 METAL-DEPENDENT HYDROLASE MJ1163-RELATED"/>
    <property type="match status" value="1"/>
</dbReference>
<dbReference type="InterPro" id="IPR050114">
    <property type="entry name" value="UPF0173_UPF0282_UlaG_hydrolase"/>
</dbReference>
<dbReference type="SUPFAM" id="SSF56281">
    <property type="entry name" value="Metallo-hydrolase/oxidoreductase"/>
    <property type="match status" value="1"/>
</dbReference>
<feature type="domain" description="Metallo-beta-lactamase" evidence="2">
    <location>
        <begin position="50"/>
        <end position="219"/>
    </location>
</feature>
<dbReference type="InterPro" id="IPR001279">
    <property type="entry name" value="Metallo-B-lactamas"/>
</dbReference>
<evidence type="ECO:0000313" key="4">
    <source>
        <dbReference type="Proteomes" id="UP001595792"/>
    </source>
</evidence>
<dbReference type="RefSeq" id="WP_378959901.1">
    <property type="nucleotide sequence ID" value="NZ_JBHRXC010000001.1"/>
</dbReference>
<evidence type="ECO:0000256" key="1">
    <source>
        <dbReference type="ARBA" id="ARBA00022801"/>
    </source>
</evidence>
<evidence type="ECO:0000259" key="2">
    <source>
        <dbReference type="Pfam" id="PF12706"/>
    </source>
</evidence>
<dbReference type="PANTHER" id="PTHR43546:SF9">
    <property type="entry name" value="L-ASCORBATE-6-PHOSPHATE LACTONASE ULAG-RELATED"/>
    <property type="match status" value="1"/>
</dbReference>
<keyword evidence="4" id="KW-1185">Reference proteome</keyword>
<comment type="caution">
    <text evidence="3">The sequence shown here is derived from an EMBL/GenBank/DDBJ whole genome shotgun (WGS) entry which is preliminary data.</text>
</comment>
<protein>
    <submittedName>
        <fullName evidence="3">MBL fold metallo-hydrolase</fullName>
    </submittedName>
</protein>
<sequence length="257" mass="27806">MKNSFNAIYLGGPTVILEIEGLRFMSDPTLDPKGTSFKISEKVAETKLTGPAIEDPGKIDVVLLSHDQHHDNLDDLGKKFLESAVLTLTTKSGTKRLGGKTAGLAPWEKYVIKTPSGKEIEITATPARHGPAGSEKITGEVIGFLIGIHGDNAPFIYLTGDTVFYHGIQEVAEKASPDYIFIFAGAARPRGPFNVTMGSNDAIDTAIAFEKSKIIPLHYEGWSHYTEGGEVLKEAFAILGIEKRLLLLELGISTLLK</sequence>
<dbReference type="EMBL" id="JBHSBY010000035">
    <property type="protein sequence ID" value="MFC4196569.1"/>
    <property type="molecule type" value="Genomic_DNA"/>
</dbReference>
<proteinExistence type="predicted"/>
<dbReference type="Proteomes" id="UP001595792">
    <property type="component" value="Unassembled WGS sequence"/>
</dbReference>
<dbReference type="Gene3D" id="3.60.15.10">
    <property type="entry name" value="Ribonuclease Z/Hydroxyacylglutathione hydrolase-like"/>
    <property type="match status" value="1"/>
</dbReference>
<dbReference type="InterPro" id="IPR036866">
    <property type="entry name" value="RibonucZ/Hydroxyglut_hydro"/>
</dbReference>
<evidence type="ECO:0000313" key="3">
    <source>
        <dbReference type="EMBL" id="MFC4196569.1"/>
    </source>
</evidence>
<gene>
    <name evidence="3" type="ORF">ACFOUY_07660</name>
</gene>
<dbReference type="Pfam" id="PF12706">
    <property type="entry name" value="Lactamase_B_2"/>
    <property type="match status" value="1"/>
</dbReference>
<keyword evidence="1" id="KW-0378">Hydrolase</keyword>
<organism evidence="3 4">
    <name type="scientific">Pedobacter jamesrossensis</name>
    <dbReference type="NCBI Taxonomy" id="1908238"/>
    <lineage>
        <taxon>Bacteria</taxon>
        <taxon>Pseudomonadati</taxon>
        <taxon>Bacteroidota</taxon>
        <taxon>Sphingobacteriia</taxon>
        <taxon>Sphingobacteriales</taxon>
        <taxon>Sphingobacteriaceae</taxon>
        <taxon>Pedobacter</taxon>
    </lineage>
</organism>
<reference evidence="4" key="1">
    <citation type="journal article" date="2019" name="Int. J. Syst. Evol. Microbiol.">
        <title>The Global Catalogue of Microorganisms (GCM) 10K type strain sequencing project: providing services to taxonomists for standard genome sequencing and annotation.</title>
        <authorList>
            <consortium name="The Broad Institute Genomics Platform"/>
            <consortium name="The Broad Institute Genome Sequencing Center for Infectious Disease"/>
            <person name="Wu L."/>
            <person name="Ma J."/>
        </authorList>
    </citation>
    <scope>NUCLEOTIDE SEQUENCE [LARGE SCALE GENOMIC DNA]</scope>
    <source>
        <strain evidence="4">CCM 8689</strain>
    </source>
</reference>
<name>A0ABV8NLP6_9SPHI</name>
<accession>A0ABV8NLP6</accession>